<sequence>MAKEFLLMSRSADLVDQLTASCKKARWQLTQITTPTGLVVALEQRPVAGVWWDLSQVSLDTTIATMTLIRQQLTGPIMVLAPELTDRIQRKLFSAQVDDVIPLPVEERGFRARVSQRLWLYRHVKFATATTPREPAPTAVIATSDWTIDQANYTVKKAGQPVELTPKEFQLLSYLINHHNQVLSREQLVSGVWGYDLLASSRIVDIHISHLRDKLEDDPHKPAHLLTVRGFGYKFV</sequence>
<evidence type="ECO:0000256" key="7">
    <source>
        <dbReference type="PROSITE-ProRule" id="PRU01091"/>
    </source>
</evidence>
<feature type="DNA-binding region" description="OmpR/PhoB-type" evidence="7">
    <location>
        <begin position="138"/>
        <end position="236"/>
    </location>
</feature>
<dbReference type="PANTHER" id="PTHR48111:SF1">
    <property type="entry name" value="TWO-COMPONENT RESPONSE REGULATOR ORR33"/>
    <property type="match status" value="1"/>
</dbReference>
<dbReference type="GO" id="GO:0000976">
    <property type="term" value="F:transcription cis-regulatory region binding"/>
    <property type="evidence" value="ECO:0007669"/>
    <property type="project" value="TreeGrafter"/>
</dbReference>
<keyword evidence="1" id="KW-0597">Phosphoprotein</keyword>
<dbReference type="EMBL" id="AZDK01000010">
    <property type="protein sequence ID" value="KRK59965.1"/>
    <property type="molecule type" value="Genomic_DNA"/>
</dbReference>
<evidence type="ECO:0000256" key="4">
    <source>
        <dbReference type="ARBA" id="ARBA00023125"/>
    </source>
</evidence>
<evidence type="ECO:0000313" key="11">
    <source>
        <dbReference type="Proteomes" id="UP000003675"/>
    </source>
</evidence>
<dbReference type="eggNOG" id="COG0745">
    <property type="taxonomic scope" value="Bacteria"/>
</dbReference>
<name>C8P580_9LACO</name>
<dbReference type="OrthoDB" id="1779039at2"/>
<dbReference type="PANTHER" id="PTHR48111">
    <property type="entry name" value="REGULATOR OF RPOS"/>
    <property type="match status" value="1"/>
</dbReference>
<dbReference type="FunFam" id="1.10.10.10:FF:000018">
    <property type="entry name" value="DNA-binding response regulator ResD"/>
    <property type="match status" value="1"/>
</dbReference>
<dbReference type="PROSITE" id="PS51755">
    <property type="entry name" value="OMPR_PHOB"/>
    <property type="match status" value="1"/>
</dbReference>
<evidence type="ECO:0000256" key="5">
    <source>
        <dbReference type="ARBA" id="ARBA00023159"/>
    </source>
</evidence>
<evidence type="ECO:0000256" key="2">
    <source>
        <dbReference type="ARBA" id="ARBA00023012"/>
    </source>
</evidence>
<evidence type="ECO:0000256" key="1">
    <source>
        <dbReference type="ARBA" id="ARBA00022553"/>
    </source>
</evidence>
<dbReference type="GO" id="GO:0032993">
    <property type="term" value="C:protein-DNA complex"/>
    <property type="evidence" value="ECO:0007669"/>
    <property type="project" value="TreeGrafter"/>
</dbReference>
<dbReference type="EMBL" id="ACLL01000013">
    <property type="protein sequence ID" value="EEW54291.1"/>
    <property type="molecule type" value="Genomic_DNA"/>
</dbReference>
<proteinExistence type="predicted"/>
<keyword evidence="2" id="KW-0902">Two-component regulatory system</keyword>
<dbReference type="CDD" id="cd00383">
    <property type="entry name" value="trans_reg_C"/>
    <property type="match status" value="1"/>
</dbReference>
<evidence type="ECO:0000259" key="8">
    <source>
        <dbReference type="PROSITE" id="PS51755"/>
    </source>
</evidence>
<dbReference type="Proteomes" id="UP000003675">
    <property type="component" value="Unassembled WGS sequence"/>
</dbReference>
<dbReference type="Gene3D" id="1.10.10.10">
    <property type="entry name" value="Winged helix-like DNA-binding domain superfamily/Winged helix DNA-binding domain"/>
    <property type="match status" value="1"/>
</dbReference>
<dbReference type="InterPro" id="IPR001867">
    <property type="entry name" value="OmpR/PhoB-type_DNA-bd"/>
</dbReference>
<dbReference type="PATRIC" id="fig|525309.8.peg.246"/>
<dbReference type="InterPro" id="IPR016032">
    <property type="entry name" value="Sig_transdc_resp-reg_C-effctor"/>
</dbReference>
<protein>
    <submittedName>
        <fullName evidence="9">Transcriptional regulatory protein, C-terminal domain protein</fullName>
    </submittedName>
</protein>
<comment type="caution">
    <text evidence="9">The sequence shown here is derived from an EMBL/GenBank/DDBJ whole genome shotgun (WGS) entry which is preliminary data.</text>
</comment>
<dbReference type="AlphaFoldDB" id="C8P580"/>
<keyword evidence="12" id="KW-1185">Reference proteome</keyword>
<dbReference type="RefSeq" id="WP_007123778.1">
    <property type="nucleotide sequence ID" value="NZ_AZDK01000010.1"/>
</dbReference>
<keyword evidence="5" id="KW-0010">Activator</keyword>
<dbReference type="HOGENOM" id="CLU_000445_30_4_9"/>
<evidence type="ECO:0000313" key="10">
    <source>
        <dbReference type="EMBL" id="KRK59965.1"/>
    </source>
</evidence>
<evidence type="ECO:0000256" key="6">
    <source>
        <dbReference type="ARBA" id="ARBA00023163"/>
    </source>
</evidence>
<keyword evidence="6" id="KW-0804">Transcription</keyword>
<gene>
    <name evidence="10" type="ORF">FC31_GL000240</name>
    <name evidence="9" type="ORF">HMPREF0494_0474</name>
</gene>
<dbReference type="GO" id="GO:0006355">
    <property type="term" value="P:regulation of DNA-templated transcription"/>
    <property type="evidence" value="ECO:0007669"/>
    <property type="project" value="InterPro"/>
</dbReference>
<dbReference type="GO" id="GO:0000156">
    <property type="term" value="F:phosphorelay response regulator activity"/>
    <property type="evidence" value="ECO:0007669"/>
    <property type="project" value="TreeGrafter"/>
</dbReference>
<dbReference type="InterPro" id="IPR036388">
    <property type="entry name" value="WH-like_DNA-bd_sf"/>
</dbReference>
<reference evidence="10 12" key="2">
    <citation type="journal article" date="2015" name="Genome Announc.">
        <title>Expanding the biotechnology potential of lactobacilli through comparative genomics of 213 strains and associated genera.</title>
        <authorList>
            <person name="Sun Z."/>
            <person name="Harris H.M."/>
            <person name="McCann A."/>
            <person name="Guo C."/>
            <person name="Argimon S."/>
            <person name="Zhang W."/>
            <person name="Yang X."/>
            <person name="Jeffery I.B."/>
            <person name="Cooney J.C."/>
            <person name="Kagawa T.F."/>
            <person name="Liu W."/>
            <person name="Song Y."/>
            <person name="Salvetti E."/>
            <person name="Wrobel A."/>
            <person name="Rasinkangas P."/>
            <person name="Parkhill J."/>
            <person name="Rea M.C."/>
            <person name="O'Sullivan O."/>
            <person name="Ritari J."/>
            <person name="Douillard F.P."/>
            <person name="Paul Ross R."/>
            <person name="Yang R."/>
            <person name="Briner A.E."/>
            <person name="Felis G.E."/>
            <person name="de Vos W.M."/>
            <person name="Barrangou R."/>
            <person name="Klaenhammer T.R."/>
            <person name="Caufield P.W."/>
            <person name="Cui Y."/>
            <person name="Zhang H."/>
            <person name="O'Toole P.W."/>
        </authorList>
    </citation>
    <scope>NUCLEOTIDE SEQUENCE [LARGE SCALE GENOMIC DNA]</scope>
    <source>
        <strain evidence="10 12">DSM 16041</strain>
    </source>
</reference>
<dbReference type="STRING" id="525309.HMPREF0494_0474"/>
<organism evidence="9 11">
    <name type="scientific">Limosilactobacillus antri DSM 16041</name>
    <dbReference type="NCBI Taxonomy" id="525309"/>
    <lineage>
        <taxon>Bacteria</taxon>
        <taxon>Bacillati</taxon>
        <taxon>Bacillota</taxon>
        <taxon>Bacilli</taxon>
        <taxon>Lactobacillales</taxon>
        <taxon>Lactobacillaceae</taxon>
        <taxon>Limosilactobacillus</taxon>
    </lineage>
</organism>
<accession>C8P580</accession>
<dbReference type="Pfam" id="PF00486">
    <property type="entry name" value="Trans_reg_C"/>
    <property type="match status" value="1"/>
</dbReference>
<dbReference type="GO" id="GO:0005829">
    <property type="term" value="C:cytosol"/>
    <property type="evidence" value="ECO:0007669"/>
    <property type="project" value="TreeGrafter"/>
</dbReference>
<evidence type="ECO:0000313" key="12">
    <source>
        <dbReference type="Proteomes" id="UP000051883"/>
    </source>
</evidence>
<dbReference type="SUPFAM" id="SSF46894">
    <property type="entry name" value="C-terminal effector domain of the bipartite response regulators"/>
    <property type="match status" value="1"/>
</dbReference>
<evidence type="ECO:0000256" key="3">
    <source>
        <dbReference type="ARBA" id="ARBA00023015"/>
    </source>
</evidence>
<feature type="domain" description="OmpR/PhoB-type" evidence="8">
    <location>
        <begin position="138"/>
        <end position="236"/>
    </location>
</feature>
<dbReference type="SMART" id="SM00862">
    <property type="entry name" value="Trans_reg_C"/>
    <property type="match status" value="1"/>
</dbReference>
<evidence type="ECO:0000313" key="9">
    <source>
        <dbReference type="EMBL" id="EEW54291.1"/>
    </source>
</evidence>
<dbReference type="Proteomes" id="UP000051883">
    <property type="component" value="Unassembled WGS sequence"/>
</dbReference>
<reference evidence="9 11" key="1">
    <citation type="submission" date="2009-09" db="EMBL/GenBank/DDBJ databases">
        <authorList>
            <person name="Qin X."/>
            <person name="Bachman B."/>
            <person name="Battles P."/>
            <person name="Bell A."/>
            <person name="Bess C."/>
            <person name="Bickham C."/>
            <person name="Chaboub L."/>
            <person name="Chen D."/>
            <person name="Coyle M."/>
            <person name="Deiros D.R."/>
            <person name="Dinh H."/>
            <person name="Forbes L."/>
            <person name="Fowler G."/>
            <person name="Francisco L."/>
            <person name="Fu Q."/>
            <person name="Gubbala S."/>
            <person name="Hale W."/>
            <person name="Han Y."/>
            <person name="Hemphill L."/>
            <person name="Highlander S.K."/>
            <person name="Hirani K."/>
            <person name="Hogues M."/>
            <person name="Jackson L."/>
            <person name="Jakkamsetti A."/>
            <person name="Javaid M."/>
            <person name="Jiang H."/>
            <person name="Korchina V."/>
            <person name="Kovar C."/>
            <person name="Lara F."/>
            <person name="Lee S."/>
            <person name="Mata R."/>
            <person name="Mathew T."/>
            <person name="Moen C."/>
            <person name="Morales K."/>
            <person name="Munidasa M."/>
            <person name="Nazareth L."/>
            <person name="Ngo R."/>
            <person name="Nguyen L."/>
            <person name="Okwuonu G."/>
            <person name="Ongeri F."/>
            <person name="Patil S."/>
            <person name="Petrosino J."/>
            <person name="Pham C."/>
            <person name="Pham P."/>
            <person name="Pu L.-L."/>
            <person name="Puazo M."/>
            <person name="Raj R."/>
            <person name="Reid J."/>
            <person name="Rouhana J."/>
            <person name="Saada N."/>
            <person name="Shang Y."/>
            <person name="Simmons D."/>
            <person name="Thornton R."/>
            <person name="Warren J."/>
            <person name="Weissenberger G."/>
            <person name="Zhang J."/>
            <person name="Zhang L."/>
            <person name="Zhou C."/>
            <person name="Zhu D."/>
            <person name="Muzny D."/>
            <person name="Worley K."/>
            <person name="Gibbs R."/>
        </authorList>
    </citation>
    <scope>NUCLEOTIDE SEQUENCE [LARGE SCALE GENOMIC DNA]</scope>
    <source>
        <strain evidence="9 11">DSM 16041</strain>
    </source>
</reference>
<keyword evidence="4 7" id="KW-0238">DNA-binding</keyword>
<dbReference type="InterPro" id="IPR039420">
    <property type="entry name" value="WalR-like"/>
</dbReference>
<keyword evidence="3" id="KW-0805">Transcription regulation</keyword>